<feature type="transmembrane region" description="Helical" evidence="7">
    <location>
        <begin position="103"/>
        <end position="120"/>
    </location>
</feature>
<feature type="transmembrane region" description="Helical" evidence="7">
    <location>
        <begin position="196"/>
        <end position="216"/>
    </location>
</feature>
<feature type="transmembrane region" description="Helical" evidence="7">
    <location>
        <begin position="327"/>
        <end position="351"/>
    </location>
</feature>
<organism evidence="9 10">
    <name type="scientific">Ancylobacter amanitiformis</name>
    <dbReference type="NCBI Taxonomy" id="217069"/>
    <lineage>
        <taxon>Bacteria</taxon>
        <taxon>Pseudomonadati</taxon>
        <taxon>Pseudomonadota</taxon>
        <taxon>Alphaproteobacteria</taxon>
        <taxon>Hyphomicrobiales</taxon>
        <taxon>Xanthobacteraceae</taxon>
        <taxon>Ancylobacter</taxon>
    </lineage>
</organism>
<evidence type="ECO:0000256" key="4">
    <source>
        <dbReference type="ARBA" id="ARBA00022692"/>
    </source>
</evidence>
<comment type="subcellular location">
    <subcellularLocation>
        <location evidence="1">Cell membrane</location>
        <topology evidence="1">Multi-pass membrane protein</topology>
    </subcellularLocation>
</comment>
<evidence type="ECO:0000313" key="9">
    <source>
        <dbReference type="EMBL" id="MDQ0511416.1"/>
    </source>
</evidence>
<evidence type="ECO:0000256" key="2">
    <source>
        <dbReference type="ARBA" id="ARBA00007400"/>
    </source>
</evidence>
<reference evidence="9 10" key="1">
    <citation type="submission" date="2023-07" db="EMBL/GenBank/DDBJ databases">
        <title>Genomic Encyclopedia of Type Strains, Phase IV (KMG-IV): sequencing the most valuable type-strain genomes for metagenomic binning, comparative biology and taxonomic classification.</title>
        <authorList>
            <person name="Goeker M."/>
        </authorList>
    </citation>
    <scope>NUCLEOTIDE SEQUENCE [LARGE SCALE GENOMIC DNA]</scope>
    <source>
        <strain evidence="9 10">DSM 15561</strain>
    </source>
</reference>
<dbReference type="Pfam" id="PF01757">
    <property type="entry name" value="Acyl_transf_3"/>
    <property type="match status" value="1"/>
</dbReference>
<evidence type="ECO:0000256" key="7">
    <source>
        <dbReference type="SAM" id="Phobius"/>
    </source>
</evidence>
<comment type="similarity">
    <text evidence="2">Belongs to the acyltransferase 3 family.</text>
</comment>
<accession>A0ABU0LRT2</accession>
<dbReference type="InterPro" id="IPR002656">
    <property type="entry name" value="Acyl_transf_3_dom"/>
</dbReference>
<feature type="transmembrane region" description="Helical" evidence="7">
    <location>
        <begin position="166"/>
        <end position="184"/>
    </location>
</feature>
<dbReference type="EMBL" id="JAUSVR010000006">
    <property type="protein sequence ID" value="MDQ0511416.1"/>
    <property type="molecule type" value="Genomic_DNA"/>
</dbReference>
<evidence type="ECO:0000256" key="3">
    <source>
        <dbReference type="ARBA" id="ARBA00022475"/>
    </source>
</evidence>
<evidence type="ECO:0000313" key="10">
    <source>
        <dbReference type="Proteomes" id="UP001235094"/>
    </source>
</evidence>
<protein>
    <submittedName>
        <fullName evidence="9">Surface polysaccharide O-acyltransferase-like enzyme</fullName>
    </submittedName>
</protein>
<keyword evidence="4 7" id="KW-0812">Transmembrane</keyword>
<evidence type="ECO:0000256" key="6">
    <source>
        <dbReference type="ARBA" id="ARBA00023136"/>
    </source>
</evidence>
<keyword evidence="5 7" id="KW-1133">Transmembrane helix</keyword>
<keyword evidence="6 7" id="KW-0472">Membrane</keyword>
<evidence type="ECO:0000256" key="1">
    <source>
        <dbReference type="ARBA" id="ARBA00004651"/>
    </source>
</evidence>
<dbReference type="Proteomes" id="UP001235094">
    <property type="component" value="Unassembled WGS sequence"/>
</dbReference>
<name>A0ABU0LRT2_9HYPH</name>
<dbReference type="PANTHER" id="PTHR40074:SF2">
    <property type="entry name" value="O-ACETYLTRANSFERASE WECH"/>
    <property type="match status" value="1"/>
</dbReference>
<feature type="transmembrane region" description="Helical" evidence="7">
    <location>
        <begin position="59"/>
        <end position="83"/>
    </location>
</feature>
<feature type="transmembrane region" description="Helical" evidence="7">
    <location>
        <begin position="34"/>
        <end position="53"/>
    </location>
</feature>
<dbReference type="PANTHER" id="PTHR40074">
    <property type="entry name" value="O-ACETYLTRANSFERASE WECH"/>
    <property type="match status" value="1"/>
</dbReference>
<keyword evidence="10" id="KW-1185">Reference proteome</keyword>
<feature type="transmembrane region" description="Helical" evidence="7">
    <location>
        <begin position="126"/>
        <end position="154"/>
    </location>
</feature>
<proteinExistence type="inferred from homology"/>
<evidence type="ECO:0000259" key="8">
    <source>
        <dbReference type="Pfam" id="PF01757"/>
    </source>
</evidence>
<feature type="domain" description="Acyltransferase 3" evidence="8">
    <location>
        <begin position="28"/>
        <end position="344"/>
    </location>
</feature>
<feature type="transmembrane region" description="Helical" evidence="7">
    <location>
        <begin position="295"/>
        <end position="315"/>
    </location>
</feature>
<comment type="caution">
    <text evidence="9">The sequence shown here is derived from an EMBL/GenBank/DDBJ whole genome shotgun (WGS) entry which is preliminary data.</text>
</comment>
<gene>
    <name evidence="9" type="ORF">QOZ99_002313</name>
</gene>
<sequence>MAIRSLMASVLRKRSDETFGRAFMRDDYWQQVRGVAIIAVVMIHATSAAQNIAGSSENILEIIILRQFINFAVPLFLCISGYFATNYKNRSILKYYFDRSSRIIYPYIFWTILYIFTFHFDKIHNIKFIILMIATGSGIFIGYFIIVLLQMILITPIIYSLKRNKHIITLIIFTFIGLFYTYYINIEQQNSWISRFPYNGLPFFVWYPFYHLGVYIKSCEDENRTVNLKPKALLISWVAAVGLSITEAVILMKYGISSMSFSQVKFSSFLASTFLFLYFVAFYQQNKPKIKFKFVSYLGNISFFVYFFHLIPLILLERIFKEIHINIYSYIMIIVLSVLTLGSCCIAANLGGYLPNTIKKRLLGL</sequence>
<dbReference type="RefSeq" id="WP_306890098.1">
    <property type="nucleotide sequence ID" value="NZ_JAUSVR010000006.1"/>
</dbReference>
<keyword evidence="3" id="KW-1003">Cell membrane</keyword>
<feature type="transmembrane region" description="Helical" evidence="7">
    <location>
        <begin position="232"/>
        <end position="254"/>
    </location>
</feature>
<feature type="transmembrane region" description="Helical" evidence="7">
    <location>
        <begin position="266"/>
        <end position="283"/>
    </location>
</feature>
<evidence type="ECO:0000256" key="5">
    <source>
        <dbReference type="ARBA" id="ARBA00022989"/>
    </source>
</evidence>